<dbReference type="GO" id="GO:0052381">
    <property type="term" value="F:tRNA dimethylallyltransferase activity"/>
    <property type="evidence" value="ECO:0007669"/>
    <property type="project" value="UniProtKB-UniRule"/>
</dbReference>
<dbReference type="PANTHER" id="PTHR11088:SF60">
    <property type="entry name" value="TRNA DIMETHYLALLYLTRANSFERASE"/>
    <property type="match status" value="1"/>
</dbReference>
<comment type="similarity">
    <text evidence="3 10 13">Belongs to the IPP transferase family.</text>
</comment>
<dbReference type="InterPro" id="IPR018022">
    <property type="entry name" value="IPT"/>
</dbReference>
<dbReference type="PANTHER" id="PTHR11088">
    <property type="entry name" value="TRNA DIMETHYLALLYLTRANSFERASE"/>
    <property type="match status" value="1"/>
</dbReference>
<evidence type="ECO:0000256" key="1">
    <source>
        <dbReference type="ARBA" id="ARBA00001946"/>
    </source>
</evidence>
<keyword evidence="8 10" id="KW-0460">Magnesium</keyword>
<dbReference type="Gene3D" id="1.10.20.140">
    <property type="match status" value="1"/>
</dbReference>
<dbReference type="InterPro" id="IPR039657">
    <property type="entry name" value="Dimethylallyltransferase"/>
</dbReference>
<dbReference type="InterPro" id="IPR027417">
    <property type="entry name" value="P-loop_NTPase"/>
</dbReference>
<dbReference type="GO" id="GO:0006400">
    <property type="term" value="P:tRNA modification"/>
    <property type="evidence" value="ECO:0007669"/>
    <property type="project" value="TreeGrafter"/>
</dbReference>
<evidence type="ECO:0000256" key="3">
    <source>
        <dbReference type="ARBA" id="ARBA00005842"/>
    </source>
</evidence>
<evidence type="ECO:0000313" key="14">
    <source>
        <dbReference type="EMBL" id="MBD1261251.1"/>
    </source>
</evidence>
<keyword evidence="4 10" id="KW-0808">Transferase</keyword>
<keyword evidence="5 10" id="KW-0819">tRNA processing</keyword>
<dbReference type="EC" id="2.5.1.75" evidence="10"/>
<reference evidence="14 17" key="2">
    <citation type="submission" date="2020-07" db="EMBL/GenBank/DDBJ databases">
        <title>The draft genome sequence of Maribacter polysiphoniae KCTC 22021.</title>
        <authorList>
            <person name="Mu L."/>
        </authorList>
    </citation>
    <scope>NUCLEOTIDE SEQUENCE [LARGE SCALE GENOMIC DNA]</scope>
    <source>
        <strain evidence="14 17">KCTC 22021</strain>
    </source>
</reference>
<comment type="cofactor">
    <cofactor evidence="1 10">
        <name>Mg(2+)</name>
        <dbReference type="ChEBI" id="CHEBI:18420"/>
    </cofactor>
</comment>
<evidence type="ECO:0000313" key="15">
    <source>
        <dbReference type="EMBL" id="PWK23507.1"/>
    </source>
</evidence>
<comment type="caution">
    <text evidence="15">The sequence shown here is derived from an EMBL/GenBank/DDBJ whole genome shotgun (WGS) entry which is preliminary data.</text>
</comment>
<dbReference type="NCBIfam" id="TIGR00174">
    <property type="entry name" value="miaA"/>
    <property type="match status" value="1"/>
</dbReference>
<protein>
    <recommendedName>
        <fullName evidence="10">tRNA dimethylallyltransferase</fullName>
        <ecNumber evidence="10">2.5.1.75</ecNumber>
    </recommendedName>
    <alternativeName>
        <fullName evidence="10">Dimethylallyl diphosphate:tRNA dimethylallyltransferase</fullName>
        <shortName evidence="10">DMAPP:tRNA dimethylallyltransferase</shortName>
        <shortName evidence="10">DMATase</shortName>
    </alternativeName>
    <alternativeName>
        <fullName evidence="10">Isopentenyl-diphosphate:tRNA isopentenyltransferase</fullName>
        <shortName evidence="10">IPP transferase</shortName>
        <shortName evidence="10">IPPT</shortName>
        <shortName evidence="10">IPTase</shortName>
    </alternativeName>
</protein>
<dbReference type="EMBL" id="JACWLN010000004">
    <property type="protein sequence ID" value="MBD1261251.1"/>
    <property type="molecule type" value="Genomic_DNA"/>
</dbReference>
<evidence type="ECO:0000256" key="7">
    <source>
        <dbReference type="ARBA" id="ARBA00022840"/>
    </source>
</evidence>
<evidence type="ECO:0000256" key="4">
    <source>
        <dbReference type="ARBA" id="ARBA00022679"/>
    </source>
</evidence>
<keyword evidence="17" id="KW-1185">Reference proteome</keyword>
<feature type="region of interest" description="Interaction with substrate tRNA" evidence="10">
    <location>
        <begin position="36"/>
        <end position="39"/>
    </location>
</feature>
<evidence type="ECO:0000256" key="10">
    <source>
        <dbReference type="HAMAP-Rule" id="MF_00185"/>
    </source>
</evidence>
<evidence type="ECO:0000256" key="5">
    <source>
        <dbReference type="ARBA" id="ARBA00022694"/>
    </source>
</evidence>
<keyword evidence="7 10" id="KW-0067">ATP-binding</keyword>
<dbReference type="Proteomes" id="UP000651837">
    <property type="component" value="Unassembled WGS sequence"/>
</dbReference>
<evidence type="ECO:0000313" key="16">
    <source>
        <dbReference type="Proteomes" id="UP000245667"/>
    </source>
</evidence>
<evidence type="ECO:0000256" key="9">
    <source>
        <dbReference type="ARBA" id="ARBA00049563"/>
    </source>
</evidence>
<dbReference type="GO" id="GO:0005524">
    <property type="term" value="F:ATP binding"/>
    <property type="evidence" value="ECO:0007669"/>
    <property type="project" value="UniProtKB-UniRule"/>
</dbReference>
<evidence type="ECO:0000256" key="13">
    <source>
        <dbReference type="RuleBase" id="RU003785"/>
    </source>
</evidence>
<evidence type="ECO:0000256" key="12">
    <source>
        <dbReference type="RuleBase" id="RU003784"/>
    </source>
</evidence>
<evidence type="ECO:0000256" key="11">
    <source>
        <dbReference type="RuleBase" id="RU003783"/>
    </source>
</evidence>
<reference evidence="15 16" key="1">
    <citation type="submission" date="2018-05" db="EMBL/GenBank/DDBJ databases">
        <title>Genomic Encyclopedia of Archaeal and Bacterial Type Strains, Phase II (KMG-II): from individual species to whole genera.</title>
        <authorList>
            <person name="Goeker M."/>
        </authorList>
    </citation>
    <scope>NUCLEOTIDE SEQUENCE [LARGE SCALE GENOMIC DNA]</scope>
    <source>
        <strain evidence="15 16">DSM 23514</strain>
    </source>
</reference>
<keyword evidence="6 10" id="KW-0547">Nucleotide-binding</keyword>
<name>A0A316DYN4_9FLAO</name>
<feature type="binding site" evidence="10">
    <location>
        <begin position="11"/>
        <end position="18"/>
    </location>
    <ligand>
        <name>ATP</name>
        <dbReference type="ChEBI" id="CHEBI:30616"/>
    </ligand>
</feature>
<comment type="caution">
    <text evidence="10">Lacks conserved residue(s) required for the propagation of feature annotation.</text>
</comment>
<dbReference type="Pfam" id="PF01715">
    <property type="entry name" value="IPPT"/>
    <property type="match status" value="1"/>
</dbReference>
<gene>
    <name evidence="10 14" type="primary">miaA</name>
    <name evidence="14" type="ORF">HZY62_11665</name>
    <name evidence="15" type="ORF">LX92_02073</name>
</gene>
<dbReference type="EMBL" id="QGGQ01000004">
    <property type="protein sequence ID" value="PWK23507.1"/>
    <property type="molecule type" value="Genomic_DNA"/>
</dbReference>
<dbReference type="HAMAP" id="MF_00185">
    <property type="entry name" value="IPP_trans"/>
    <property type="match status" value="1"/>
</dbReference>
<comment type="catalytic activity">
    <reaction evidence="9 10 11">
        <text>adenosine(37) in tRNA + dimethylallyl diphosphate = N(6)-dimethylallyladenosine(37) in tRNA + diphosphate</text>
        <dbReference type="Rhea" id="RHEA:26482"/>
        <dbReference type="Rhea" id="RHEA-COMP:10162"/>
        <dbReference type="Rhea" id="RHEA-COMP:10375"/>
        <dbReference type="ChEBI" id="CHEBI:33019"/>
        <dbReference type="ChEBI" id="CHEBI:57623"/>
        <dbReference type="ChEBI" id="CHEBI:74411"/>
        <dbReference type="ChEBI" id="CHEBI:74415"/>
        <dbReference type="EC" id="2.5.1.75"/>
    </reaction>
</comment>
<comment type="function">
    <text evidence="2 10 12">Catalyzes the transfer of a dimethylallyl group onto the adenine at position 37 in tRNAs that read codons beginning with uridine, leading to the formation of N6-(dimethylallyl)adenosine (i(6)A).</text>
</comment>
<evidence type="ECO:0000256" key="2">
    <source>
        <dbReference type="ARBA" id="ARBA00003213"/>
    </source>
</evidence>
<evidence type="ECO:0000256" key="8">
    <source>
        <dbReference type="ARBA" id="ARBA00022842"/>
    </source>
</evidence>
<evidence type="ECO:0000256" key="6">
    <source>
        <dbReference type="ARBA" id="ARBA00022741"/>
    </source>
</evidence>
<feature type="site" description="Interaction with substrate tRNA" evidence="10">
    <location>
        <position position="124"/>
    </location>
</feature>
<evidence type="ECO:0000313" key="17">
    <source>
        <dbReference type="Proteomes" id="UP000651837"/>
    </source>
</evidence>
<organism evidence="15 16">
    <name type="scientific">Maribacter polysiphoniae</name>
    <dbReference type="NCBI Taxonomy" id="429344"/>
    <lineage>
        <taxon>Bacteria</taxon>
        <taxon>Pseudomonadati</taxon>
        <taxon>Bacteroidota</taxon>
        <taxon>Flavobacteriia</taxon>
        <taxon>Flavobacteriales</taxon>
        <taxon>Flavobacteriaceae</taxon>
        <taxon>Maribacter</taxon>
    </lineage>
</organism>
<proteinExistence type="inferred from homology"/>
<accession>A0A316DYN4</accession>
<dbReference type="OrthoDB" id="9776390at2"/>
<dbReference type="RefSeq" id="WP_109650226.1">
    <property type="nucleotide sequence ID" value="NZ_JACWLN010000004.1"/>
</dbReference>
<dbReference type="Proteomes" id="UP000245667">
    <property type="component" value="Unassembled WGS sequence"/>
</dbReference>
<dbReference type="Gene3D" id="3.40.50.300">
    <property type="entry name" value="P-loop containing nucleotide triphosphate hydrolases"/>
    <property type="match status" value="1"/>
</dbReference>
<feature type="site" description="Interaction with substrate tRNA" evidence="10">
    <location>
        <position position="102"/>
    </location>
</feature>
<sequence length="307" mass="34879">MKAKTLISVVGPTAIGKTSLAISLAKHYSTEIISADSRQFYKELKIGTAVPSEEELLAAKHHCIQHISIFDHYSVGDFEKEAIAILDNLFQTNDIAILVGGSGLYVDAVTNGLDDFPTVPSSYREALNKTLEQSGIGELQHQLRILDEAYYNKVDLENPHRLIRALEICMATGKPYSSFLRKKDVKRPFRTLTIGIKAEREIIYNRINQRVDIMIGNGLLEEARQVYPHRTLNALQTVGYKELFNYFDGTWTLDFAISEIKKNTRRFAKRQMTWYRKNEGICWFNSDDDPSHILEGIDDKLTESTNG</sequence>
<feature type="binding site" evidence="10">
    <location>
        <begin position="13"/>
        <end position="18"/>
    </location>
    <ligand>
        <name>substrate</name>
    </ligand>
</feature>
<dbReference type="SUPFAM" id="SSF52540">
    <property type="entry name" value="P-loop containing nucleoside triphosphate hydrolases"/>
    <property type="match status" value="2"/>
</dbReference>
<comment type="subunit">
    <text evidence="10">Monomer.</text>
</comment>
<dbReference type="AlphaFoldDB" id="A0A316DYN4"/>